<sequence length="157" mass="18180">MFEIRKVKSNEVDEALNLVHDVFIEFEAPDYKPEGVETFIQFLKDENVINDFKSGTCPMYGAFDNGKIIGVIGMRETKKHINLAFVRKEYHRKGIATAIFQYLINDLQKENLPISEITVNSSPYGYPFYLHLGFIPESEEKEKDGIRFTPMKYTISK</sequence>
<dbReference type="PANTHER" id="PTHR43451:SF1">
    <property type="entry name" value="ACETYLTRANSFERASE"/>
    <property type="match status" value="1"/>
</dbReference>
<dbReference type="InterPro" id="IPR052564">
    <property type="entry name" value="N-acetyltrans/Recomb-assoc"/>
</dbReference>
<dbReference type="InterPro" id="IPR016181">
    <property type="entry name" value="Acyl_CoA_acyltransferase"/>
</dbReference>
<dbReference type="PANTHER" id="PTHR43451">
    <property type="entry name" value="ACETYLTRANSFERASE (GNAT) FAMILY PROTEIN"/>
    <property type="match status" value="1"/>
</dbReference>
<dbReference type="InterPro" id="IPR000182">
    <property type="entry name" value="GNAT_dom"/>
</dbReference>
<feature type="domain" description="N-acetyltransferase" evidence="1">
    <location>
        <begin position="2"/>
        <end position="156"/>
    </location>
</feature>
<dbReference type="Proteomes" id="UP001470230">
    <property type="component" value="Unassembled WGS sequence"/>
</dbReference>
<accession>A0ABR2GR37</accession>
<evidence type="ECO:0000259" key="1">
    <source>
        <dbReference type="PROSITE" id="PS51186"/>
    </source>
</evidence>
<dbReference type="PROSITE" id="PS51186">
    <property type="entry name" value="GNAT"/>
    <property type="match status" value="1"/>
</dbReference>
<name>A0ABR2GR37_9EUKA</name>
<organism evidence="2 3">
    <name type="scientific">Tritrichomonas musculus</name>
    <dbReference type="NCBI Taxonomy" id="1915356"/>
    <lineage>
        <taxon>Eukaryota</taxon>
        <taxon>Metamonada</taxon>
        <taxon>Parabasalia</taxon>
        <taxon>Tritrichomonadida</taxon>
        <taxon>Tritrichomonadidae</taxon>
        <taxon>Tritrichomonas</taxon>
    </lineage>
</organism>
<gene>
    <name evidence="2" type="ORF">M9Y10_039722</name>
</gene>
<evidence type="ECO:0000313" key="2">
    <source>
        <dbReference type="EMBL" id="KAK8836379.1"/>
    </source>
</evidence>
<dbReference type="SUPFAM" id="SSF55729">
    <property type="entry name" value="Acyl-CoA N-acyltransferases (Nat)"/>
    <property type="match status" value="1"/>
</dbReference>
<proteinExistence type="predicted"/>
<dbReference type="Gene3D" id="3.40.630.30">
    <property type="match status" value="1"/>
</dbReference>
<comment type="caution">
    <text evidence="2">The sequence shown here is derived from an EMBL/GenBank/DDBJ whole genome shotgun (WGS) entry which is preliminary data.</text>
</comment>
<keyword evidence="3" id="KW-1185">Reference proteome</keyword>
<reference evidence="2 3" key="1">
    <citation type="submission" date="2024-04" db="EMBL/GenBank/DDBJ databases">
        <title>Tritrichomonas musculus Genome.</title>
        <authorList>
            <person name="Alves-Ferreira E."/>
            <person name="Grigg M."/>
            <person name="Lorenzi H."/>
            <person name="Galac M."/>
        </authorList>
    </citation>
    <scope>NUCLEOTIDE SEQUENCE [LARGE SCALE GENOMIC DNA]</scope>
    <source>
        <strain evidence="2 3">EAF2021</strain>
    </source>
</reference>
<dbReference type="Pfam" id="PF13673">
    <property type="entry name" value="Acetyltransf_10"/>
    <property type="match status" value="1"/>
</dbReference>
<evidence type="ECO:0000313" key="3">
    <source>
        <dbReference type="Proteomes" id="UP001470230"/>
    </source>
</evidence>
<protein>
    <recommendedName>
        <fullName evidence="1">N-acetyltransferase domain-containing protein</fullName>
    </recommendedName>
</protein>
<dbReference type="EMBL" id="JAPFFF010000066">
    <property type="protein sequence ID" value="KAK8836379.1"/>
    <property type="molecule type" value="Genomic_DNA"/>
</dbReference>
<dbReference type="CDD" id="cd04301">
    <property type="entry name" value="NAT_SF"/>
    <property type="match status" value="1"/>
</dbReference>